<evidence type="ECO:0000259" key="2">
    <source>
        <dbReference type="PROSITE" id="PS51462"/>
    </source>
</evidence>
<dbReference type="Gene3D" id="3.90.79.10">
    <property type="entry name" value="Nucleoside Triphosphate Pyrophosphohydrolase"/>
    <property type="match status" value="1"/>
</dbReference>
<evidence type="ECO:0000313" key="3">
    <source>
        <dbReference type="EMBL" id="ASE99787.1"/>
    </source>
</evidence>
<proteinExistence type="predicted"/>
<dbReference type="InterPro" id="IPR020084">
    <property type="entry name" value="NUDIX_hydrolase_CS"/>
</dbReference>
<evidence type="ECO:0000256" key="1">
    <source>
        <dbReference type="ARBA" id="ARBA00022801"/>
    </source>
</evidence>
<reference evidence="3" key="2">
    <citation type="journal article" date="2017" name="Nat. Commun.">
        <title>Single-virus genomics reveals hidden cosmopolitan and abundant viruses.</title>
        <authorList>
            <person name="Martinez-Hernandez F."/>
            <person name="Fornas O."/>
            <person name="Lluesma Gomez M."/>
            <person name="Bolduc B."/>
            <person name="de la Cruz Pena M.J."/>
            <person name="Martinez J.M."/>
            <person name="Anton J."/>
            <person name="Gasol J.M."/>
            <person name="Rosselli R."/>
            <person name="Rodriguez-Valera F."/>
            <person name="Sullivan M.B."/>
            <person name="Acinas S.G."/>
            <person name="Martinez-Garcia M."/>
        </authorList>
    </citation>
    <scope>NUCLEOTIDE SEQUENCE</scope>
</reference>
<name>A0A218MKI7_9VIRU</name>
<dbReference type="InterPro" id="IPR000086">
    <property type="entry name" value="NUDIX_hydrolase_dom"/>
</dbReference>
<protein>
    <recommendedName>
        <fullName evidence="2">Nudix hydrolase domain-containing protein</fullName>
    </recommendedName>
</protein>
<dbReference type="EMBL" id="KY052795">
    <property type="protein sequence ID" value="ASE99787.1"/>
    <property type="molecule type" value="Genomic_DNA"/>
</dbReference>
<keyword evidence="1" id="KW-0378">Hydrolase</keyword>
<dbReference type="Pfam" id="PF00293">
    <property type="entry name" value="NUDIX"/>
    <property type="match status" value="1"/>
</dbReference>
<dbReference type="PROSITE" id="PS51462">
    <property type="entry name" value="NUDIX"/>
    <property type="match status" value="1"/>
</dbReference>
<dbReference type="PROSITE" id="PS00893">
    <property type="entry name" value="NUDIX_BOX"/>
    <property type="match status" value="1"/>
</dbReference>
<organism evidence="3">
    <name type="scientific">uncultured virus</name>
    <dbReference type="NCBI Taxonomy" id="340016"/>
    <lineage>
        <taxon>Viruses</taxon>
        <taxon>environmental samples</taxon>
    </lineage>
</organism>
<dbReference type="InterPro" id="IPR015797">
    <property type="entry name" value="NUDIX_hydrolase-like_dom_sf"/>
</dbReference>
<dbReference type="SUPFAM" id="SSF55811">
    <property type="entry name" value="Nudix"/>
    <property type="match status" value="1"/>
</dbReference>
<sequence length="96" mass="10956">MATFGCVPYIKHKGKTYVYKCKGTKSGWVFPKGTRKKKESAKQCALREMFEETGLLGRVKGRTKTKKGNKFFLVKVTKKKKSPEGRKVKLVKREVA</sequence>
<reference evidence="3" key="1">
    <citation type="submission" date="2016-10" db="EMBL/GenBank/DDBJ databases">
        <authorList>
            <person name="Varghese N."/>
        </authorList>
    </citation>
    <scope>NUCLEOTIDE SEQUENCE</scope>
</reference>
<accession>A0A218MKI7</accession>
<dbReference type="GO" id="GO:0016787">
    <property type="term" value="F:hydrolase activity"/>
    <property type="evidence" value="ECO:0007669"/>
    <property type="project" value="UniProtKB-KW"/>
</dbReference>
<feature type="domain" description="Nudix hydrolase" evidence="2">
    <location>
        <begin position="1"/>
        <end position="96"/>
    </location>
</feature>